<dbReference type="PROSITE" id="PS51710">
    <property type="entry name" value="G_OBG"/>
    <property type="match status" value="1"/>
</dbReference>
<dbReference type="InterPro" id="IPR031167">
    <property type="entry name" value="G_OBG"/>
</dbReference>
<accession>A0A1F8AXN6</accession>
<dbReference type="InterPro" id="IPR005225">
    <property type="entry name" value="Small_GTP-bd"/>
</dbReference>
<dbReference type="AlphaFoldDB" id="A0A1F8AXN6"/>
<protein>
    <recommendedName>
        <fullName evidence="4">OBG-type G domain-containing protein</fullName>
    </recommendedName>
</protein>
<dbReference type="CDD" id="cd01896">
    <property type="entry name" value="DRG"/>
    <property type="match status" value="1"/>
</dbReference>
<dbReference type="InterPro" id="IPR006074">
    <property type="entry name" value="GTP1-OBG_CS"/>
</dbReference>
<dbReference type="InterPro" id="IPR031662">
    <property type="entry name" value="GTP-binding_2"/>
</dbReference>
<dbReference type="PRINTS" id="PR00326">
    <property type="entry name" value="GTP1OBG"/>
</dbReference>
<dbReference type="STRING" id="1802513.A3E46_03050"/>
<sequence>MPDISQTIEEIQEEIRKTPYHKGTEHHIGKLRARLAKLKDRELEGTTKSKGGGGGGYAVKKQGDATVVLIGPPSAGKSTLLNKVTNAESKVAPYAFTTVSVIPGMLLYRGAYIQILDVPGLIEGARLGKGRGKEVLSVARAADLLLIMSDVDRQEYIEKLVFELEDAGIRINKPKPNVRIEKKTGGGLTIHSNITQDVSKETISAISQEFGIKNAEITLKEKLSIERLIDAFSSSRVYIPALFLVNKIDQKGNKSLPSHNILISAENGEGLEELKQKVWDELDLVTVYLVRPDDEPSLNNPIIMKK</sequence>
<comment type="caution">
    <text evidence="5">The sequence shown here is derived from an EMBL/GenBank/DDBJ whole genome shotgun (WGS) entry which is preliminary data.</text>
</comment>
<evidence type="ECO:0000256" key="3">
    <source>
        <dbReference type="ARBA" id="ARBA00023134"/>
    </source>
</evidence>
<dbReference type="PROSITE" id="PS00905">
    <property type="entry name" value="GTP1_OBG"/>
    <property type="match status" value="1"/>
</dbReference>
<dbReference type="PANTHER" id="PTHR43127">
    <property type="entry name" value="DEVELOPMENTALLY-REGULATED GTP-BINDING PROTEIN 2"/>
    <property type="match status" value="1"/>
</dbReference>
<keyword evidence="1" id="KW-0547">Nucleotide-binding</keyword>
<evidence type="ECO:0000256" key="1">
    <source>
        <dbReference type="ARBA" id="ARBA00022741"/>
    </source>
</evidence>
<dbReference type="EMBL" id="MGGZ01000031">
    <property type="protein sequence ID" value="OGM56507.1"/>
    <property type="molecule type" value="Genomic_DNA"/>
</dbReference>
<gene>
    <name evidence="5" type="ORF">A3E46_03050</name>
</gene>
<dbReference type="Pfam" id="PF16897">
    <property type="entry name" value="MMR_HSR1_Xtn"/>
    <property type="match status" value="1"/>
</dbReference>
<keyword evidence="2" id="KW-0460">Magnesium</keyword>
<evidence type="ECO:0000313" key="5">
    <source>
        <dbReference type="EMBL" id="OGM56507.1"/>
    </source>
</evidence>
<dbReference type="InterPro" id="IPR006073">
    <property type="entry name" value="GTP-bd"/>
</dbReference>
<dbReference type="InterPro" id="IPR045001">
    <property type="entry name" value="DRG"/>
</dbReference>
<evidence type="ECO:0000259" key="4">
    <source>
        <dbReference type="PROSITE" id="PS51710"/>
    </source>
</evidence>
<dbReference type="GO" id="GO:0005525">
    <property type="term" value="F:GTP binding"/>
    <property type="evidence" value="ECO:0007669"/>
    <property type="project" value="UniProtKB-KW"/>
</dbReference>
<dbReference type="NCBIfam" id="TIGR00231">
    <property type="entry name" value="small_GTP"/>
    <property type="match status" value="1"/>
</dbReference>
<proteinExistence type="predicted"/>
<dbReference type="Pfam" id="PF01926">
    <property type="entry name" value="MMR_HSR1"/>
    <property type="match status" value="1"/>
</dbReference>
<keyword evidence="3" id="KW-0342">GTP-binding</keyword>
<dbReference type="Gene3D" id="3.40.50.300">
    <property type="entry name" value="P-loop containing nucleotide triphosphate hydrolases"/>
    <property type="match status" value="1"/>
</dbReference>
<feature type="non-terminal residue" evidence="5">
    <location>
        <position position="306"/>
    </location>
</feature>
<dbReference type="InterPro" id="IPR027417">
    <property type="entry name" value="P-loop_NTPase"/>
</dbReference>
<feature type="domain" description="OBG-type G" evidence="4">
    <location>
        <begin position="65"/>
        <end position="283"/>
    </location>
</feature>
<dbReference type="SUPFAM" id="SSF52540">
    <property type="entry name" value="P-loop containing nucleoside triphosphate hydrolases"/>
    <property type="match status" value="1"/>
</dbReference>
<evidence type="ECO:0000256" key="2">
    <source>
        <dbReference type="ARBA" id="ARBA00022842"/>
    </source>
</evidence>
<evidence type="ECO:0000313" key="6">
    <source>
        <dbReference type="Proteomes" id="UP000178313"/>
    </source>
</evidence>
<dbReference type="GO" id="GO:0003924">
    <property type="term" value="F:GTPase activity"/>
    <property type="evidence" value="ECO:0007669"/>
    <property type="project" value="InterPro"/>
</dbReference>
<dbReference type="Proteomes" id="UP000178313">
    <property type="component" value="Unassembled WGS sequence"/>
</dbReference>
<name>A0A1F8AXN6_9BACT</name>
<organism evidence="5 6">
    <name type="scientific">Candidatus Woesebacteria bacterium RIFCSPHIGHO2_12_FULL_46_16</name>
    <dbReference type="NCBI Taxonomy" id="1802513"/>
    <lineage>
        <taxon>Bacteria</taxon>
        <taxon>Candidatus Woeseibacteriota</taxon>
    </lineage>
</organism>
<reference evidence="5 6" key="1">
    <citation type="journal article" date="2016" name="Nat. Commun.">
        <title>Thousands of microbial genomes shed light on interconnected biogeochemical processes in an aquifer system.</title>
        <authorList>
            <person name="Anantharaman K."/>
            <person name="Brown C.T."/>
            <person name="Hug L.A."/>
            <person name="Sharon I."/>
            <person name="Castelle C.J."/>
            <person name="Probst A.J."/>
            <person name="Thomas B.C."/>
            <person name="Singh A."/>
            <person name="Wilkins M.J."/>
            <person name="Karaoz U."/>
            <person name="Brodie E.L."/>
            <person name="Williams K.H."/>
            <person name="Hubbard S.S."/>
            <person name="Banfield J.F."/>
        </authorList>
    </citation>
    <scope>NUCLEOTIDE SEQUENCE [LARGE SCALE GENOMIC DNA]</scope>
</reference>